<keyword evidence="3" id="KW-1185">Reference proteome</keyword>
<feature type="transmembrane region" description="Helical" evidence="1">
    <location>
        <begin position="64"/>
        <end position="83"/>
    </location>
</feature>
<organism evidence="2 3">
    <name type="scientific">Plantibacter flavus</name>
    <dbReference type="NCBI Taxonomy" id="150123"/>
    <lineage>
        <taxon>Bacteria</taxon>
        <taxon>Bacillati</taxon>
        <taxon>Actinomycetota</taxon>
        <taxon>Actinomycetes</taxon>
        <taxon>Micrococcales</taxon>
        <taxon>Microbacteriaceae</taxon>
        <taxon>Plantibacter</taxon>
    </lineage>
</organism>
<accession>A0A3N2BL40</accession>
<protein>
    <submittedName>
        <fullName evidence="2">Uncharacterized protein</fullName>
    </submittedName>
</protein>
<dbReference type="Proteomes" id="UP000266915">
    <property type="component" value="Unassembled WGS sequence"/>
</dbReference>
<gene>
    <name evidence="2" type="ORF">EDD42_3920</name>
</gene>
<evidence type="ECO:0000256" key="1">
    <source>
        <dbReference type="SAM" id="Phobius"/>
    </source>
</evidence>
<reference evidence="2 3" key="1">
    <citation type="submission" date="2018-11" db="EMBL/GenBank/DDBJ databases">
        <title>Sequencing the genomes of 1000 actinobacteria strains.</title>
        <authorList>
            <person name="Klenk H.-P."/>
        </authorList>
    </citation>
    <scope>NUCLEOTIDE SEQUENCE [LARGE SCALE GENOMIC DNA]</scope>
    <source>
        <strain evidence="2 3">DSM 14012</strain>
    </source>
</reference>
<proteinExistence type="predicted"/>
<keyword evidence="1" id="KW-1133">Transmembrane helix</keyword>
<dbReference type="AlphaFoldDB" id="A0A3N2BL40"/>
<sequence length="294" mass="30862">MASEKVRLTKADMDARFTARQERNRNARATKLTGEDLEARLKDRRSAKLPRPVNPGRRSKRISVMLGGVLLLGSAVVALSASASADEFRHATETTNAQIAAAQGDLRAMPTADDQGASNFTAQLDAQLGEAASKAEVVAALQQGFADILYRGNGETTANGAPSAAFLESVEHRRQLAPYFVAKALIADDALAYAPGSALPFGDGEIDPRFPWYTDVEPGSNGRIIADPSTSSWSVAAVVSSGTPGVIEVTWLDTRTETGELLAWATASYYADSGAFGGLVTGQTTIGERGSAGA</sequence>
<name>A0A3N2BL40_9MICO</name>
<dbReference type="RefSeq" id="WP_085514071.1">
    <property type="nucleotide sequence ID" value="NZ_FXAP01000007.1"/>
</dbReference>
<keyword evidence="1" id="KW-0812">Transmembrane</keyword>
<evidence type="ECO:0000313" key="2">
    <source>
        <dbReference type="EMBL" id="ROR75969.1"/>
    </source>
</evidence>
<keyword evidence="1" id="KW-0472">Membrane</keyword>
<evidence type="ECO:0000313" key="3">
    <source>
        <dbReference type="Proteomes" id="UP000266915"/>
    </source>
</evidence>
<comment type="caution">
    <text evidence="2">The sequence shown here is derived from an EMBL/GenBank/DDBJ whole genome shotgun (WGS) entry which is preliminary data.</text>
</comment>
<dbReference type="EMBL" id="RKHL01000002">
    <property type="protein sequence ID" value="ROR75969.1"/>
    <property type="molecule type" value="Genomic_DNA"/>
</dbReference>